<feature type="transmembrane region" description="Helical" evidence="1">
    <location>
        <begin position="106"/>
        <end position="128"/>
    </location>
</feature>
<protein>
    <recommendedName>
        <fullName evidence="4">Apple domain-containing protein</fullName>
    </recommendedName>
</protein>
<accession>A0AAJ0GPQ0</accession>
<dbReference type="RefSeq" id="XP_062719629.1">
    <property type="nucleotide sequence ID" value="XM_062863635.1"/>
</dbReference>
<reference evidence="2" key="1">
    <citation type="journal article" date="2023" name="Mol. Phylogenet. Evol.">
        <title>Genome-scale phylogeny and comparative genomics of the fungal order Sordariales.</title>
        <authorList>
            <person name="Hensen N."/>
            <person name="Bonometti L."/>
            <person name="Westerberg I."/>
            <person name="Brannstrom I.O."/>
            <person name="Guillou S."/>
            <person name="Cros-Aarteil S."/>
            <person name="Calhoun S."/>
            <person name="Haridas S."/>
            <person name="Kuo A."/>
            <person name="Mondo S."/>
            <person name="Pangilinan J."/>
            <person name="Riley R."/>
            <person name="LaButti K."/>
            <person name="Andreopoulos B."/>
            <person name="Lipzen A."/>
            <person name="Chen C."/>
            <person name="Yan M."/>
            <person name="Daum C."/>
            <person name="Ng V."/>
            <person name="Clum A."/>
            <person name="Steindorff A."/>
            <person name="Ohm R.A."/>
            <person name="Martin F."/>
            <person name="Silar P."/>
            <person name="Natvig D.O."/>
            <person name="Lalanne C."/>
            <person name="Gautier V."/>
            <person name="Ament-Velasquez S.L."/>
            <person name="Kruys A."/>
            <person name="Hutchinson M.I."/>
            <person name="Powell A.J."/>
            <person name="Barry K."/>
            <person name="Miller A.N."/>
            <person name="Grigoriev I.V."/>
            <person name="Debuchy R."/>
            <person name="Gladieux P."/>
            <person name="Hiltunen Thoren M."/>
            <person name="Johannesson H."/>
        </authorList>
    </citation>
    <scope>NUCLEOTIDE SEQUENCE</scope>
    <source>
        <strain evidence="2">CBS 333.67</strain>
    </source>
</reference>
<dbReference type="Proteomes" id="UP001273166">
    <property type="component" value="Unassembled WGS sequence"/>
</dbReference>
<keyword evidence="3" id="KW-1185">Reference proteome</keyword>
<reference evidence="2" key="2">
    <citation type="submission" date="2023-06" db="EMBL/GenBank/DDBJ databases">
        <authorList>
            <consortium name="Lawrence Berkeley National Laboratory"/>
            <person name="Mondo S.J."/>
            <person name="Hensen N."/>
            <person name="Bonometti L."/>
            <person name="Westerberg I."/>
            <person name="Brannstrom I.O."/>
            <person name="Guillou S."/>
            <person name="Cros-Aarteil S."/>
            <person name="Calhoun S."/>
            <person name="Haridas S."/>
            <person name="Kuo A."/>
            <person name="Pangilinan J."/>
            <person name="Riley R."/>
            <person name="Labutti K."/>
            <person name="Andreopoulos B."/>
            <person name="Lipzen A."/>
            <person name="Chen C."/>
            <person name="Yanf M."/>
            <person name="Daum C."/>
            <person name="Ng V."/>
            <person name="Clum A."/>
            <person name="Steindorff A."/>
            <person name="Ohm R."/>
            <person name="Martin F."/>
            <person name="Silar P."/>
            <person name="Natvig D."/>
            <person name="Lalanne C."/>
            <person name="Gautier V."/>
            <person name="Ament-Velasquez S.L."/>
            <person name="Kruys A."/>
            <person name="Hutchinson M.I."/>
            <person name="Powell A.J."/>
            <person name="Barry K."/>
            <person name="Miller A.N."/>
            <person name="Grigoriev I.V."/>
            <person name="Debuchy R."/>
            <person name="Gladieux P."/>
            <person name="Thoren M.H."/>
            <person name="Johannesson H."/>
        </authorList>
    </citation>
    <scope>NUCLEOTIDE SEQUENCE</scope>
    <source>
        <strain evidence="2">CBS 333.67</strain>
    </source>
</reference>
<gene>
    <name evidence="2" type="ORF">B0T15DRAFT_286019</name>
</gene>
<evidence type="ECO:0008006" key="4">
    <source>
        <dbReference type="Google" id="ProtNLM"/>
    </source>
</evidence>
<evidence type="ECO:0000313" key="2">
    <source>
        <dbReference type="EMBL" id="KAK3303849.1"/>
    </source>
</evidence>
<evidence type="ECO:0000256" key="1">
    <source>
        <dbReference type="SAM" id="Phobius"/>
    </source>
</evidence>
<evidence type="ECO:0000313" key="3">
    <source>
        <dbReference type="Proteomes" id="UP001273166"/>
    </source>
</evidence>
<dbReference type="EMBL" id="JAUDZG010000006">
    <property type="protein sequence ID" value="KAK3303849.1"/>
    <property type="molecule type" value="Genomic_DNA"/>
</dbReference>
<name>A0AAJ0GPQ0_9PEZI</name>
<keyword evidence="1" id="KW-1133">Transmembrane helix</keyword>
<comment type="caution">
    <text evidence="2">The sequence shown here is derived from an EMBL/GenBank/DDBJ whole genome shotgun (WGS) entry which is preliminary data.</text>
</comment>
<dbReference type="GeneID" id="87882464"/>
<keyword evidence="1" id="KW-0812">Transmembrane</keyword>
<sequence>MDHQQPVQQPLQQPYYTIPEAQREKIEQLQYQQAAFDPYYVQPPLADANHHANGPPAGSGPTVLSVTRGVALSVLAAIVLLLLLVIGLSAGLGVSQRDLNQVKGDLAVVQAALSSAVAVGVATTASLAPTSTSSAAATQTSAAANDVVCPGANGTVYTASTDGKRFRRMCGIDYGGNGESVDIGSVKTLNLDACIDACASRSNCTGAGWGVIEGDKGPTHSCWMKANLTKPHKATPEWAFAVLLPAQEK</sequence>
<proteinExistence type="predicted"/>
<feature type="transmembrane region" description="Helical" evidence="1">
    <location>
        <begin position="70"/>
        <end position="94"/>
    </location>
</feature>
<keyword evidence="1" id="KW-0472">Membrane</keyword>
<organism evidence="2 3">
    <name type="scientific">Chaetomium strumarium</name>
    <dbReference type="NCBI Taxonomy" id="1170767"/>
    <lineage>
        <taxon>Eukaryota</taxon>
        <taxon>Fungi</taxon>
        <taxon>Dikarya</taxon>
        <taxon>Ascomycota</taxon>
        <taxon>Pezizomycotina</taxon>
        <taxon>Sordariomycetes</taxon>
        <taxon>Sordariomycetidae</taxon>
        <taxon>Sordariales</taxon>
        <taxon>Chaetomiaceae</taxon>
        <taxon>Chaetomium</taxon>
    </lineage>
</organism>
<dbReference type="AlphaFoldDB" id="A0AAJ0GPQ0"/>